<dbReference type="STRING" id="263852.SAMN02745116_02465"/>
<keyword evidence="4" id="KW-1185">Reference proteome</keyword>
<dbReference type="Pfam" id="PF07508">
    <property type="entry name" value="Recombinase"/>
    <property type="match status" value="1"/>
</dbReference>
<feature type="domain" description="Recombinase" evidence="2">
    <location>
        <begin position="183"/>
        <end position="258"/>
    </location>
</feature>
<organism evidence="3 4">
    <name type="scientific">Pilibacter termitis</name>
    <dbReference type="NCBI Taxonomy" id="263852"/>
    <lineage>
        <taxon>Bacteria</taxon>
        <taxon>Bacillati</taxon>
        <taxon>Bacillota</taxon>
        <taxon>Bacilli</taxon>
        <taxon>Lactobacillales</taxon>
        <taxon>Enterococcaceae</taxon>
        <taxon>Pilibacter</taxon>
    </lineage>
</organism>
<dbReference type="EMBL" id="FUXI01000040">
    <property type="protein sequence ID" value="SKA11729.1"/>
    <property type="molecule type" value="Genomic_DNA"/>
</dbReference>
<dbReference type="PANTHER" id="PTHR30461:SF23">
    <property type="entry name" value="DNA RECOMBINASE-RELATED"/>
    <property type="match status" value="1"/>
</dbReference>
<evidence type="ECO:0000313" key="4">
    <source>
        <dbReference type="Proteomes" id="UP000190328"/>
    </source>
</evidence>
<evidence type="ECO:0000259" key="1">
    <source>
        <dbReference type="PROSITE" id="PS51736"/>
    </source>
</evidence>
<name>A0A1T4R731_9ENTE</name>
<evidence type="ECO:0000313" key="3">
    <source>
        <dbReference type="EMBL" id="SKA11729.1"/>
    </source>
</evidence>
<dbReference type="Gene3D" id="3.40.50.1390">
    <property type="entry name" value="Resolvase, N-terminal catalytic domain"/>
    <property type="match status" value="1"/>
</dbReference>
<proteinExistence type="predicted"/>
<dbReference type="AlphaFoldDB" id="A0A1T4R731"/>
<dbReference type="InterPro" id="IPR006119">
    <property type="entry name" value="Resolv_N"/>
</dbReference>
<dbReference type="CDD" id="cd00338">
    <property type="entry name" value="Ser_Recombinase"/>
    <property type="match status" value="1"/>
</dbReference>
<sequence>MKKVTTIPATISKFSQAPINKITKRRVAAYARVSTEQDEQQTSYEAQIDYYTNYIKGREDWEFAGMYSDEGITATNTTKRIGFQNMIADAMAGKIDLIVTKSVSRFARNTVDSLTTVRQLKEKGVEIYFEKENIWTLDSKGELLITIMSSLAQEESRSISENVVWGQRKRFADGKVTVPFKRFLGYDMGPDRNLVVNPEQAKVVKKIYALFLKGKAPYAIATELTKEGIPTPAGKKNWGSACVKSILTNEKYKGDALL</sequence>
<protein>
    <submittedName>
        <fullName evidence="3">Site-specific DNA recombinase</fullName>
    </submittedName>
</protein>
<dbReference type="Gene3D" id="3.90.1750.20">
    <property type="entry name" value="Putative Large Serine Recombinase, Chain B, Domain 2"/>
    <property type="match status" value="1"/>
</dbReference>
<dbReference type="InterPro" id="IPR011109">
    <property type="entry name" value="DNA_bind_recombinase_dom"/>
</dbReference>
<dbReference type="PANTHER" id="PTHR30461">
    <property type="entry name" value="DNA-INVERTASE FROM LAMBDOID PROPHAGE"/>
    <property type="match status" value="1"/>
</dbReference>
<dbReference type="Proteomes" id="UP000190328">
    <property type="component" value="Unassembled WGS sequence"/>
</dbReference>
<dbReference type="SUPFAM" id="SSF53041">
    <property type="entry name" value="Resolvase-like"/>
    <property type="match status" value="1"/>
</dbReference>
<dbReference type="GO" id="GO:0003677">
    <property type="term" value="F:DNA binding"/>
    <property type="evidence" value="ECO:0007669"/>
    <property type="project" value="InterPro"/>
</dbReference>
<accession>A0A1T4R731</accession>
<dbReference type="SMART" id="SM00857">
    <property type="entry name" value="Resolvase"/>
    <property type="match status" value="1"/>
</dbReference>
<gene>
    <name evidence="3" type="ORF">SAMN02745116_02465</name>
</gene>
<dbReference type="Pfam" id="PF00239">
    <property type="entry name" value="Resolvase"/>
    <property type="match status" value="1"/>
</dbReference>
<reference evidence="3 4" key="1">
    <citation type="submission" date="2017-02" db="EMBL/GenBank/DDBJ databases">
        <authorList>
            <person name="Peterson S.W."/>
        </authorList>
    </citation>
    <scope>NUCLEOTIDE SEQUENCE [LARGE SCALE GENOMIC DNA]</scope>
    <source>
        <strain evidence="3 4">ATCC BAA-1030</strain>
    </source>
</reference>
<dbReference type="InterPro" id="IPR038109">
    <property type="entry name" value="DNA_bind_recomb_sf"/>
</dbReference>
<dbReference type="PROSITE" id="PS51736">
    <property type="entry name" value="RECOMBINASES_3"/>
    <property type="match status" value="1"/>
</dbReference>
<dbReference type="PROSITE" id="PS51737">
    <property type="entry name" value="RECOMBINASE_DNA_BIND"/>
    <property type="match status" value="1"/>
</dbReference>
<dbReference type="GO" id="GO:0000150">
    <property type="term" value="F:DNA strand exchange activity"/>
    <property type="evidence" value="ECO:0007669"/>
    <property type="project" value="InterPro"/>
</dbReference>
<evidence type="ECO:0000259" key="2">
    <source>
        <dbReference type="PROSITE" id="PS51737"/>
    </source>
</evidence>
<feature type="domain" description="Resolvase/invertase-type recombinase catalytic" evidence="1">
    <location>
        <begin position="26"/>
        <end position="174"/>
    </location>
</feature>
<dbReference type="InterPro" id="IPR036162">
    <property type="entry name" value="Resolvase-like_N_sf"/>
</dbReference>
<dbReference type="InterPro" id="IPR050639">
    <property type="entry name" value="SSR_resolvase"/>
</dbReference>